<feature type="transmembrane region" description="Helical" evidence="3">
    <location>
        <begin position="24"/>
        <end position="46"/>
    </location>
</feature>
<sequence>MKRAPVNNATPNRLNRGEARIRRAFLISVTLIVAAAVAGLFTLLLLGRDEPSPEIDDAEIATPVVPPSRVTGTQTGAGARADGANAEAEAGTPPPLPFTDITEQAGIDFVHINGAYGDRLMPETIGSGAAFFDYDRDGDQDLFLVNSREWREHQTLETPPTQALYRNDGSGRFEDVTAEAGLAITTYGMGVAIGDIDGDDWPDLYLTSLNENRLFRNRGDGTFEEMTELAGVGGAEDLWSSSAAFIDYDRDGDLDLFVVNYVDWSPKIDLEIDFRLTGLGRAYGAPLNFVGTNNQLYRNDGNGRFTDVSREAGILVFDEVSRMPVGKGLGVVATDLDRDGWEDLVVVNDTVRNFLFRNRGDGTFEETAIFDGIAYDRNGKATSAMGVDAARFSDNGELAIAVGNFANEMASLFVTTNGHPPFVDEAVIQGLGPASRIPLTFGLLFTDLDLDGREDLVLANGHLEHEIHKVQQSQHYAQPPSLFWNCGDRCGERFVPLQPPNAELGDFAQNLVGRGISYADIDADGDLDLLITQNGRRPALLRNDQQTGHHWLRLELVGQPPNTGAIGARVNWTVNGITHERAVQPTRGYLSQVELPVTIGLGTADEPAAISIQITWPDGSEQTLQPDRLDTTLRITQPETPS</sequence>
<reference evidence="5" key="1">
    <citation type="submission" date="2017-08" db="EMBL/GenBank/DDBJ databases">
        <authorList>
            <person name="Imhoff J.F."/>
            <person name="Rahn T."/>
            <person name="Kuenzel S."/>
            <person name="Neulinger S.C."/>
        </authorList>
    </citation>
    <scope>NUCLEOTIDE SEQUENCE</scope>
    <source>
        <strain evidence="5">DSM 11080</strain>
    </source>
</reference>
<evidence type="ECO:0000313" key="6">
    <source>
        <dbReference type="Proteomes" id="UP001296776"/>
    </source>
</evidence>
<comment type="caution">
    <text evidence="5">The sequence shown here is derived from an EMBL/GenBank/DDBJ whole genome shotgun (WGS) entry which is preliminary data.</text>
</comment>
<dbReference type="EMBL" id="NRSJ01000036">
    <property type="protein sequence ID" value="MBK1706218.1"/>
    <property type="molecule type" value="Genomic_DNA"/>
</dbReference>
<reference evidence="5" key="2">
    <citation type="journal article" date="2020" name="Microorganisms">
        <title>Osmotic Adaptation and Compatible Solute Biosynthesis of Phototrophic Bacteria as Revealed from Genome Analyses.</title>
        <authorList>
            <person name="Imhoff J.F."/>
            <person name="Rahn T."/>
            <person name="Kunzel S."/>
            <person name="Keller A."/>
            <person name="Neulinger S.C."/>
        </authorList>
    </citation>
    <scope>NUCLEOTIDE SEQUENCE</scope>
    <source>
        <strain evidence="5">DSM 11080</strain>
    </source>
</reference>
<feature type="domain" description="ASPIC/UnbV" evidence="4">
    <location>
        <begin position="565"/>
        <end position="633"/>
    </location>
</feature>
<name>A0AAJ0XBC5_9GAMM</name>
<dbReference type="PANTHER" id="PTHR16026">
    <property type="entry name" value="CARTILAGE ACIDIC PROTEIN 1"/>
    <property type="match status" value="1"/>
</dbReference>
<evidence type="ECO:0000256" key="1">
    <source>
        <dbReference type="ARBA" id="ARBA00022729"/>
    </source>
</evidence>
<dbReference type="AlphaFoldDB" id="A0AAJ0XBC5"/>
<dbReference type="Pfam" id="PF07593">
    <property type="entry name" value="UnbV_ASPIC"/>
    <property type="match status" value="1"/>
</dbReference>
<keyword evidence="3" id="KW-1133">Transmembrane helix</keyword>
<accession>A0AAJ0XBC5</accession>
<evidence type="ECO:0000313" key="5">
    <source>
        <dbReference type="EMBL" id="MBK1706218.1"/>
    </source>
</evidence>
<feature type="region of interest" description="Disordered" evidence="2">
    <location>
        <begin position="58"/>
        <end position="95"/>
    </location>
</feature>
<dbReference type="InterPro" id="IPR013517">
    <property type="entry name" value="FG-GAP"/>
</dbReference>
<dbReference type="PANTHER" id="PTHR16026:SF0">
    <property type="entry name" value="CARTILAGE ACIDIC PROTEIN 1"/>
    <property type="match status" value="1"/>
</dbReference>
<dbReference type="InterPro" id="IPR027039">
    <property type="entry name" value="Crtac1"/>
</dbReference>
<proteinExistence type="predicted"/>
<evidence type="ECO:0000256" key="3">
    <source>
        <dbReference type="SAM" id="Phobius"/>
    </source>
</evidence>
<feature type="compositionally biased region" description="Low complexity" evidence="2">
    <location>
        <begin position="76"/>
        <end position="91"/>
    </location>
</feature>
<keyword evidence="1" id="KW-0732">Signal</keyword>
<keyword evidence="3" id="KW-0812">Transmembrane</keyword>
<dbReference type="InterPro" id="IPR028994">
    <property type="entry name" value="Integrin_alpha_N"/>
</dbReference>
<dbReference type="SUPFAM" id="SSF69318">
    <property type="entry name" value="Integrin alpha N-terminal domain"/>
    <property type="match status" value="1"/>
</dbReference>
<dbReference type="Proteomes" id="UP001296776">
    <property type="component" value="Unassembled WGS sequence"/>
</dbReference>
<dbReference type="Gene3D" id="2.130.10.130">
    <property type="entry name" value="Integrin alpha, N-terminal"/>
    <property type="match status" value="1"/>
</dbReference>
<evidence type="ECO:0000259" key="4">
    <source>
        <dbReference type="Pfam" id="PF07593"/>
    </source>
</evidence>
<evidence type="ECO:0000256" key="2">
    <source>
        <dbReference type="SAM" id="MobiDB-lite"/>
    </source>
</evidence>
<dbReference type="Pfam" id="PF13517">
    <property type="entry name" value="FG-GAP_3"/>
    <property type="match status" value="2"/>
</dbReference>
<protein>
    <submittedName>
        <fullName evidence="5">RNA-binding protein</fullName>
    </submittedName>
</protein>
<keyword evidence="6" id="KW-1185">Reference proteome</keyword>
<organism evidence="5 6">
    <name type="scientific">Halochromatium glycolicum</name>
    <dbReference type="NCBI Taxonomy" id="85075"/>
    <lineage>
        <taxon>Bacteria</taxon>
        <taxon>Pseudomonadati</taxon>
        <taxon>Pseudomonadota</taxon>
        <taxon>Gammaproteobacteria</taxon>
        <taxon>Chromatiales</taxon>
        <taxon>Chromatiaceae</taxon>
        <taxon>Halochromatium</taxon>
    </lineage>
</organism>
<dbReference type="InterPro" id="IPR011519">
    <property type="entry name" value="UnbV_ASPIC"/>
</dbReference>
<keyword evidence="3" id="KW-0472">Membrane</keyword>
<gene>
    <name evidence="5" type="ORF">CKO40_17095</name>
</gene>